<evidence type="ECO:0000313" key="2">
    <source>
        <dbReference type="EMBL" id="CDC75033.1"/>
    </source>
</evidence>
<dbReference type="Proteomes" id="UP000018162">
    <property type="component" value="Unassembled WGS sequence"/>
</dbReference>
<evidence type="ECO:0008006" key="4">
    <source>
        <dbReference type="Google" id="ProtNLM"/>
    </source>
</evidence>
<organism evidence="2 3">
    <name type="scientific">Agathobacter rectalis CAG:36</name>
    <dbReference type="NCBI Taxonomy" id="1263079"/>
    <lineage>
        <taxon>Bacteria</taxon>
        <taxon>Bacillati</taxon>
        <taxon>Bacillota</taxon>
        <taxon>Clostridia</taxon>
        <taxon>Lachnospirales</taxon>
        <taxon>Lachnospiraceae</taxon>
        <taxon>Agathobacter</taxon>
    </lineage>
</organism>
<protein>
    <recommendedName>
        <fullName evidence="4">Rho termination factor N-terminal domain-containing protein</fullName>
    </recommendedName>
</protein>
<dbReference type="AlphaFoldDB" id="R6TNR2"/>
<gene>
    <name evidence="2" type="ORF">BN626_01929</name>
</gene>
<evidence type="ECO:0000313" key="3">
    <source>
        <dbReference type="Proteomes" id="UP000018162"/>
    </source>
</evidence>
<feature type="region of interest" description="Disordered" evidence="1">
    <location>
        <begin position="57"/>
        <end position="79"/>
    </location>
</feature>
<reference evidence="2" key="1">
    <citation type="submission" date="2012-11" db="EMBL/GenBank/DDBJ databases">
        <title>Dependencies among metagenomic species, viruses, plasmids and units of genetic variation.</title>
        <authorList>
            <person name="Nielsen H.B."/>
            <person name="Almeida M."/>
            <person name="Juncker A.S."/>
            <person name="Rasmussen S."/>
            <person name="Li J."/>
            <person name="Sunagawa S."/>
            <person name="Plichta D."/>
            <person name="Gautier L."/>
            <person name="Le Chatelier E."/>
            <person name="Peletier E."/>
            <person name="Bonde I."/>
            <person name="Nielsen T."/>
            <person name="Manichanh C."/>
            <person name="Arumugam M."/>
            <person name="Batto J."/>
            <person name="Santos M.B.Q.D."/>
            <person name="Blom N."/>
            <person name="Borruel N."/>
            <person name="Burgdorf K.S."/>
            <person name="Boumezbeur F."/>
            <person name="Casellas F."/>
            <person name="Dore J."/>
            <person name="Guarner F."/>
            <person name="Hansen T."/>
            <person name="Hildebrand F."/>
            <person name="Kaas R.S."/>
            <person name="Kennedy S."/>
            <person name="Kristiansen K."/>
            <person name="Kultima J.R."/>
            <person name="Leonard P."/>
            <person name="Levenez F."/>
            <person name="Lund O."/>
            <person name="Moumen B."/>
            <person name="Le Paslier D."/>
            <person name="Pons N."/>
            <person name="Pedersen O."/>
            <person name="Prifti E."/>
            <person name="Qin J."/>
            <person name="Raes J."/>
            <person name="Tap J."/>
            <person name="Tims S."/>
            <person name="Ussery D.W."/>
            <person name="Yamada T."/>
            <person name="MetaHit consortium"/>
            <person name="Renault P."/>
            <person name="Sicheritz-Ponten T."/>
            <person name="Bork P."/>
            <person name="Wang J."/>
            <person name="Brunak S."/>
            <person name="Ehrlich S.D."/>
        </authorList>
    </citation>
    <scope>NUCLEOTIDE SEQUENCE [LARGE SCALE GENOMIC DNA]</scope>
</reference>
<comment type="caution">
    <text evidence="2">The sequence shown here is derived from an EMBL/GenBank/DDBJ whole genome shotgun (WGS) entry which is preliminary data.</text>
</comment>
<sequence length="141" mass="15177">MKKIRVTRGGCGICYTDANGVKRHALKTPENGAFECGDEQADRLVRLGVAIYAGTAGKTAQQADAEPEQSNEPEQTVKGHLSAEDLEGWDYNELKKLAADMGVEVKGKKKADYIAAITAEEVEASAEDDELPPDLDVVDPE</sequence>
<accession>R6TNR2</accession>
<dbReference type="EMBL" id="CBFV010000094">
    <property type="protein sequence ID" value="CDC75033.1"/>
    <property type="molecule type" value="Genomic_DNA"/>
</dbReference>
<evidence type="ECO:0000256" key="1">
    <source>
        <dbReference type="SAM" id="MobiDB-lite"/>
    </source>
</evidence>
<proteinExistence type="predicted"/>
<name>R6TNR2_9FIRM</name>